<feature type="compositionally biased region" description="Gly residues" evidence="1">
    <location>
        <begin position="153"/>
        <end position="162"/>
    </location>
</feature>
<dbReference type="EMBL" id="HBIR01039704">
    <property type="protein sequence ID" value="CAE0571731.1"/>
    <property type="molecule type" value="Transcribed_RNA"/>
</dbReference>
<accession>A0A7S3T3E5</accession>
<dbReference type="AlphaFoldDB" id="A0A7S3T3E5"/>
<feature type="compositionally biased region" description="Basic and acidic residues" evidence="1">
    <location>
        <begin position="98"/>
        <end position="112"/>
    </location>
</feature>
<feature type="compositionally biased region" description="Polar residues" evidence="1">
    <location>
        <begin position="75"/>
        <end position="84"/>
    </location>
</feature>
<evidence type="ECO:0000256" key="1">
    <source>
        <dbReference type="SAM" id="MobiDB-lite"/>
    </source>
</evidence>
<protein>
    <submittedName>
        <fullName evidence="2">Uncharacterized protein</fullName>
    </submittedName>
</protein>
<gene>
    <name evidence="2" type="ORF">EHUX00137_LOCUS30952</name>
</gene>
<organism evidence="2">
    <name type="scientific">Emiliania huxleyi</name>
    <name type="common">Coccolithophore</name>
    <name type="synonym">Pontosphaera huxleyi</name>
    <dbReference type="NCBI Taxonomy" id="2903"/>
    <lineage>
        <taxon>Eukaryota</taxon>
        <taxon>Haptista</taxon>
        <taxon>Haptophyta</taxon>
        <taxon>Prymnesiophyceae</taxon>
        <taxon>Isochrysidales</taxon>
        <taxon>Noelaerhabdaceae</taxon>
        <taxon>Emiliania</taxon>
    </lineage>
</organism>
<proteinExistence type="predicted"/>
<name>A0A7S3T3E5_EMIHU</name>
<feature type="compositionally biased region" description="Gly residues" evidence="1">
    <location>
        <begin position="19"/>
        <end position="34"/>
    </location>
</feature>
<reference evidence="2" key="1">
    <citation type="submission" date="2021-01" db="EMBL/GenBank/DDBJ databases">
        <authorList>
            <person name="Corre E."/>
            <person name="Pelletier E."/>
            <person name="Niang G."/>
            <person name="Scheremetjew M."/>
            <person name="Finn R."/>
            <person name="Kale V."/>
            <person name="Holt S."/>
            <person name="Cochrane G."/>
            <person name="Meng A."/>
            <person name="Brown T."/>
            <person name="Cohen L."/>
        </authorList>
    </citation>
    <scope>NUCLEOTIDE SEQUENCE</scope>
    <source>
        <strain evidence="2">379</strain>
    </source>
</reference>
<feature type="compositionally biased region" description="Gly residues" evidence="1">
    <location>
        <begin position="51"/>
        <end position="60"/>
    </location>
</feature>
<feature type="region of interest" description="Disordered" evidence="1">
    <location>
        <begin position="19"/>
        <end position="230"/>
    </location>
</feature>
<sequence>MMQQQQMMQQQMLMMQQMRGGGMQGGGMQSGGGPMQMPHRGQQMPRPAQCPGGGGGGGLTPGSSEALGRAREIQPRSTSDLARNSDSHAAAIMSQARELIDSVKRRRERESGGGDFNGVVVKVEGQPAKVSRPSEPARSGAGPADQGLAEGAAAGGGGGDVQFGGSRSREERDAQLRAAAIDVDNDAQSCSAGGAAEPHHPPPVGQVRRLPSGVSFGDDEDGLLALGQES</sequence>
<evidence type="ECO:0000313" key="2">
    <source>
        <dbReference type="EMBL" id="CAE0571731.1"/>
    </source>
</evidence>